<keyword evidence="2" id="KW-0812">Transmembrane</keyword>
<gene>
    <name evidence="3" type="ORF">GCM10007147_32020</name>
</gene>
<evidence type="ECO:0000313" key="3">
    <source>
        <dbReference type="EMBL" id="GHD30336.1"/>
    </source>
</evidence>
<keyword evidence="4" id="KW-1185">Reference proteome</keyword>
<reference evidence="3 4" key="1">
    <citation type="journal article" date="2014" name="Int. J. Syst. Evol. Microbiol.">
        <title>Complete genome sequence of Corynebacterium casei LMG S-19264T (=DSM 44701T), isolated from a smear-ripened cheese.</title>
        <authorList>
            <consortium name="US DOE Joint Genome Institute (JGI-PGF)"/>
            <person name="Walter F."/>
            <person name="Albersmeier A."/>
            <person name="Kalinowski J."/>
            <person name="Ruckert C."/>
        </authorList>
    </citation>
    <scope>NUCLEOTIDE SEQUENCE [LARGE SCALE GENOMIC DNA]</scope>
    <source>
        <strain evidence="3 4">KCTC 19473</strain>
    </source>
</reference>
<dbReference type="AlphaFoldDB" id="A0A918XGK0"/>
<keyword evidence="2" id="KW-1133">Transmembrane helix</keyword>
<keyword evidence="2" id="KW-0472">Membrane</keyword>
<evidence type="ECO:0000256" key="1">
    <source>
        <dbReference type="SAM" id="MobiDB-lite"/>
    </source>
</evidence>
<proteinExistence type="predicted"/>
<accession>A0A918XGK0</accession>
<dbReference type="RefSeq" id="WP_193518237.1">
    <property type="nucleotide sequence ID" value="NZ_BMXL01000018.1"/>
</dbReference>
<comment type="caution">
    <text evidence="3">The sequence shown here is derived from an EMBL/GenBank/DDBJ whole genome shotgun (WGS) entry which is preliminary data.</text>
</comment>
<dbReference type="Proteomes" id="UP000654947">
    <property type="component" value="Unassembled WGS sequence"/>
</dbReference>
<sequence length="87" mass="9371">MIFVLTAVTGLVLMVLSAGFFLAVSFGIQRQDRFSGYRALRDEDEHSRLSRTGSRVVGLGYYGPSSDGAESSDGADEHGTQHTPTAF</sequence>
<evidence type="ECO:0000256" key="2">
    <source>
        <dbReference type="SAM" id="Phobius"/>
    </source>
</evidence>
<evidence type="ECO:0000313" key="4">
    <source>
        <dbReference type="Proteomes" id="UP000654947"/>
    </source>
</evidence>
<protein>
    <submittedName>
        <fullName evidence="3">Uncharacterized protein</fullName>
    </submittedName>
</protein>
<organism evidence="3 4">
    <name type="scientific">Nocardiopsis kunsanensis</name>
    <dbReference type="NCBI Taxonomy" id="141693"/>
    <lineage>
        <taxon>Bacteria</taxon>
        <taxon>Bacillati</taxon>
        <taxon>Actinomycetota</taxon>
        <taxon>Actinomycetes</taxon>
        <taxon>Streptosporangiales</taxon>
        <taxon>Nocardiopsidaceae</taxon>
        <taxon>Nocardiopsis</taxon>
    </lineage>
</organism>
<name>A0A918XGK0_9ACTN</name>
<feature type="region of interest" description="Disordered" evidence="1">
    <location>
        <begin position="60"/>
        <end position="87"/>
    </location>
</feature>
<feature type="transmembrane region" description="Helical" evidence="2">
    <location>
        <begin position="6"/>
        <end position="28"/>
    </location>
</feature>
<dbReference type="EMBL" id="BMXL01000018">
    <property type="protein sequence ID" value="GHD30336.1"/>
    <property type="molecule type" value="Genomic_DNA"/>
</dbReference>